<dbReference type="EMBL" id="BSDY01000001">
    <property type="protein sequence ID" value="GLI54733.1"/>
    <property type="molecule type" value="Genomic_DNA"/>
</dbReference>
<dbReference type="PANTHER" id="PTHR30619:SF1">
    <property type="entry name" value="RECOMBINATION PROTEIN 2"/>
    <property type="match status" value="1"/>
</dbReference>
<keyword evidence="4" id="KW-1185">Reference proteome</keyword>
<dbReference type="RefSeq" id="WP_281832687.1">
    <property type="nucleotide sequence ID" value="NZ_BSDY01000001.1"/>
</dbReference>
<evidence type="ECO:0000313" key="3">
    <source>
        <dbReference type="EMBL" id="GLI54733.1"/>
    </source>
</evidence>
<dbReference type="InterPro" id="IPR052159">
    <property type="entry name" value="Competence_DNA_uptake"/>
</dbReference>
<gene>
    <name evidence="3" type="ORF">PM10SUCC1_02480</name>
</gene>
<accession>A0A9W6GIF6</accession>
<evidence type="ECO:0000313" key="4">
    <source>
        <dbReference type="Proteomes" id="UP001144471"/>
    </source>
</evidence>
<dbReference type="SUPFAM" id="SSF56281">
    <property type="entry name" value="Metallo-hydrolase/oxidoreductase"/>
    <property type="match status" value="1"/>
</dbReference>
<dbReference type="InterPro" id="IPR001279">
    <property type="entry name" value="Metallo-B-lactamas"/>
</dbReference>
<comment type="caution">
    <text evidence="3">The sequence shown here is derived from an EMBL/GenBank/DDBJ whole genome shotgun (WGS) entry which is preliminary data.</text>
</comment>
<dbReference type="Gene3D" id="3.60.15.10">
    <property type="entry name" value="Ribonuclease Z/Hydroxyacylglutathione hydrolase-like"/>
    <property type="match status" value="1"/>
</dbReference>
<evidence type="ECO:0000259" key="2">
    <source>
        <dbReference type="Pfam" id="PF00753"/>
    </source>
</evidence>
<dbReference type="Pfam" id="PF00753">
    <property type="entry name" value="Lactamase_B"/>
    <property type="match status" value="1"/>
</dbReference>
<dbReference type="InterPro" id="IPR036866">
    <property type="entry name" value="RibonucZ/Hydroxyglut_hydro"/>
</dbReference>
<dbReference type="AlphaFoldDB" id="A0A9W6GIF6"/>
<proteinExistence type="predicted"/>
<keyword evidence="1" id="KW-0175">Coiled coil</keyword>
<reference evidence="3" key="1">
    <citation type="submission" date="2022-12" db="EMBL/GenBank/DDBJ databases">
        <title>Reference genome sequencing for broad-spectrum identification of bacterial and archaeal isolates by mass spectrometry.</title>
        <authorList>
            <person name="Sekiguchi Y."/>
            <person name="Tourlousse D.M."/>
        </authorList>
    </citation>
    <scope>NUCLEOTIDE SEQUENCE</scope>
    <source>
        <strain evidence="3">10succ1</strain>
    </source>
</reference>
<name>A0A9W6GIF6_9FUSO</name>
<dbReference type="PANTHER" id="PTHR30619">
    <property type="entry name" value="DNA INTERNALIZATION/COMPETENCE PROTEIN COMEC/REC2"/>
    <property type="match status" value="1"/>
</dbReference>
<dbReference type="Proteomes" id="UP001144471">
    <property type="component" value="Unassembled WGS sequence"/>
</dbReference>
<evidence type="ECO:0000256" key="1">
    <source>
        <dbReference type="SAM" id="Coils"/>
    </source>
</evidence>
<feature type="coiled-coil region" evidence="1">
    <location>
        <begin position="37"/>
        <end position="64"/>
    </location>
</feature>
<sequence>MKIEVFPAEVGDSFLISYGEGESKHILIDGGYRETYDDFLKDRLKEIKNQKQEIELLIVTHIDQDHILGILSLFEENGTSDEYKIVKIREIWHNSYKHLHFDYSKDVTESSREFAILDDYIATGTAMTSKKGGNISAYQGSMLASYILENKYNWNMKFDNEAIIGEDLKRISLSDDLNIIVISPYKDSLERLAKKWRSELKRRKINFEFSEGKKYDDAFEFFLLRKEKEVSTPYKCSFSKEFDISKIEFPAIDRREANESSIAVIIEYKNKKSLFLGDANPNIITKSLTKLKEKENYNLFFDVIKMSHHGSLTSTTPELLSLVDGENWIFSGNGYKNKPGIDLIKLILLEKKQYFKRLVFNHEIEWLRNFENESLKKEYNYEILKGCENKSTLLYL</sequence>
<feature type="domain" description="Metallo-beta-lactamase" evidence="2">
    <location>
        <begin position="11"/>
        <end position="92"/>
    </location>
</feature>
<protein>
    <recommendedName>
        <fullName evidence="2">Metallo-beta-lactamase domain-containing protein</fullName>
    </recommendedName>
</protein>
<organism evidence="3 4">
    <name type="scientific">Propionigenium maris DSM 9537</name>
    <dbReference type="NCBI Taxonomy" id="1123000"/>
    <lineage>
        <taxon>Bacteria</taxon>
        <taxon>Fusobacteriati</taxon>
        <taxon>Fusobacteriota</taxon>
        <taxon>Fusobacteriia</taxon>
        <taxon>Fusobacteriales</taxon>
        <taxon>Fusobacteriaceae</taxon>
        <taxon>Propionigenium</taxon>
    </lineage>
</organism>